<evidence type="ECO:0000313" key="2">
    <source>
        <dbReference type="Proteomes" id="UP000029093"/>
    </source>
</evidence>
<protein>
    <submittedName>
        <fullName evidence="1">Uncharacterized protein</fullName>
    </submittedName>
</protein>
<name>A0A086ZLJ6_9BIFI</name>
<reference evidence="1 2" key="1">
    <citation type="submission" date="2014-03" db="EMBL/GenBank/DDBJ databases">
        <title>Genomics of Bifidobacteria.</title>
        <authorList>
            <person name="Ventura M."/>
            <person name="Milani C."/>
            <person name="Lugli G.A."/>
        </authorList>
    </citation>
    <scope>NUCLEOTIDE SEQUENCE [LARGE SCALE GENOMIC DNA]</scope>
    <source>
        <strain evidence="1 2">LMG 10736</strain>
    </source>
</reference>
<organism evidence="1 2">
    <name type="scientific">Bifidobacterium boum</name>
    <dbReference type="NCBI Taxonomy" id="78343"/>
    <lineage>
        <taxon>Bacteria</taxon>
        <taxon>Bacillati</taxon>
        <taxon>Actinomycetota</taxon>
        <taxon>Actinomycetes</taxon>
        <taxon>Bifidobacteriales</taxon>
        <taxon>Bifidobacteriaceae</taxon>
        <taxon>Bifidobacterium</taxon>
    </lineage>
</organism>
<sequence length="47" mass="5050">MRLSAGAADNPASILPMADFRCVFRDAPDLPPTAKPRASAYARALLY</sequence>
<gene>
    <name evidence="1" type="ORF">BBOU_0944</name>
</gene>
<dbReference type="EMBL" id="JGYQ01000013">
    <property type="protein sequence ID" value="KFI47396.1"/>
    <property type="molecule type" value="Genomic_DNA"/>
</dbReference>
<accession>A0A086ZLJ6</accession>
<evidence type="ECO:0000313" key="1">
    <source>
        <dbReference type="EMBL" id="KFI47396.1"/>
    </source>
</evidence>
<keyword evidence="2" id="KW-1185">Reference proteome</keyword>
<dbReference type="Proteomes" id="UP000029093">
    <property type="component" value="Unassembled WGS sequence"/>
</dbReference>
<dbReference type="AlphaFoldDB" id="A0A086ZLJ6"/>
<proteinExistence type="predicted"/>
<comment type="caution">
    <text evidence="1">The sequence shown here is derived from an EMBL/GenBank/DDBJ whole genome shotgun (WGS) entry which is preliminary data.</text>
</comment>